<evidence type="ECO:0000259" key="2">
    <source>
        <dbReference type="Pfam" id="PF13511"/>
    </source>
</evidence>
<keyword evidence="4" id="KW-1185">Reference proteome</keyword>
<accession>A0ABU7YLL1</accession>
<reference evidence="3 4" key="1">
    <citation type="journal article" date="2017" name="Curr. Microbiol.">
        <title>Lysobacter zhanggongensis sp. nov. Isolated from a Pit Mud.</title>
        <authorList>
            <person name="Zhang X.F."/>
            <person name="Wang H.H."/>
            <person name="Sun X.Y."/>
            <person name="Pan C.M."/>
        </authorList>
    </citation>
    <scope>NUCLEOTIDE SEQUENCE [LARGE SCALE GENOMIC DNA]</scope>
    <source>
        <strain evidence="3 4">ZGLJ7-1</strain>
    </source>
</reference>
<evidence type="ECO:0000313" key="4">
    <source>
        <dbReference type="Proteomes" id="UP001334501"/>
    </source>
</evidence>
<evidence type="ECO:0000259" key="1">
    <source>
        <dbReference type="Pfam" id="PF01551"/>
    </source>
</evidence>
<evidence type="ECO:0000313" key="3">
    <source>
        <dbReference type="EMBL" id="MEG3156349.1"/>
    </source>
</evidence>
<dbReference type="EMBL" id="JAXGFO010000001">
    <property type="protein sequence ID" value="MEG3156349.1"/>
    <property type="molecule type" value="Genomic_DNA"/>
</dbReference>
<comment type="caution">
    <text evidence="3">The sequence shown here is derived from an EMBL/GenBank/DDBJ whole genome shotgun (WGS) entry which is preliminary data.</text>
</comment>
<dbReference type="InterPro" id="IPR011055">
    <property type="entry name" value="Dup_hybrid_motif"/>
</dbReference>
<dbReference type="InterPro" id="IPR016047">
    <property type="entry name" value="M23ase_b-sheet_dom"/>
</dbReference>
<organism evidence="3 4">
    <name type="scientific">Lysobacter zhanggongensis</name>
    <dbReference type="NCBI Taxonomy" id="1774951"/>
    <lineage>
        <taxon>Bacteria</taxon>
        <taxon>Pseudomonadati</taxon>
        <taxon>Pseudomonadota</taxon>
        <taxon>Gammaproteobacteria</taxon>
        <taxon>Lysobacterales</taxon>
        <taxon>Lysobacteraceae</taxon>
        <taxon>Lysobacter</taxon>
    </lineage>
</organism>
<sequence>MDASSVSSRTWTRILQRLIATTAVAIALLVPAHAGQVYRWTDADGVTHYGDRRPAPDTRVTTIPVPVEPAPIARLRIEPVDGGWHAWADNSLAGPIEVMLHYSRRENVDSRPVLPARATVAAGASTLVAELYTPDRTRATGFELRMDSLPGHPSAAPRDVVYRLPLQARTARVDQGHGGSFSHGDPENRYAIDFATPVGTPVLAARAGVVMQTEGGFGQTGLDRDRYAGRANFVRVLHDDGSMALYAHLASGGVLVRSGQYVRAGQQVGVSGNTGFSTGPHLHFVVQVNRGMRLVSLPFRMGGPDGLLDLGAADAPPAARDAPANPL</sequence>
<feature type="domain" description="DUF4124" evidence="2">
    <location>
        <begin position="26"/>
        <end position="74"/>
    </location>
</feature>
<dbReference type="CDD" id="cd12797">
    <property type="entry name" value="M23_peptidase"/>
    <property type="match status" value="1"/>
</dbReference>
<dbReference type="Gene3D" id="2.70.70.10">
    <property type="entry name" value="Glucose Permease (Domain IIA)"/>
    <property type="match status" value="1"/>
</dbReference>
<dbReference type="PANTHER" id="PTHR21666">
    <property type="entry name" value="PEPTIDASE-RELATED"/>
    <property type="match status" value="1"/>
</dbReference>
<proteinExistence type="predicted"/>
<dbReference type="PANTHER" id="PTHR21666:SF294">
    <property type="entry name" value="PEPTIDASE M23"/>
    <property type="match status" value="1"/>
</dbReference>
<dbReference type="SUPFAM" id="SSF51261">
    <property type="entry name" value="Duplicated hybrid motif"/>
    <property type="match status" value="1"/>
</dbReference>
<dbReference type="InterPro" id="IPR050570">
    <property type="entry name" value="Cell_wall_metabolism_enzyme"/>
</dbReference>
<dbReference type="Pfam" id="PF13511">
    <property type="entry name" value="DUF4124"/>
    <property type="match status" value="1"/>
</dbReference>
<gene>
    <name evidence="3" type="ORF">SNE33_00265</name>
</gene>
<dbReference type="InterPro" id="IPR025392">
    <property type="entry name" value="DUF4124"/>
</dbReference>
<dbReference type="Pfam" id="PF01551">
    <property type="entry name" value="Peptidase_M23"/>
    <property type="match status" value="1"/>
</dbReference>
<feature type="domain" description="M23ase beta-sheet core" evidence="1">
    <location>
        <begin position="189"/>
        <end position="289"/>
    </location>
</feature>
<protein>
    <submittedName>
        <fullName evidence="3">M23 family metallopeptidase</fullName>
    </submittedName>
</protein>
<name>A0ABU7YLL1_9GAMM</name>
<dbReference type="RefSeq" id="WP_412698802.1">
    <property type="nucleotide sequence ID" value="NZ_JAXGFO010000001.1"/>
</dbReference>
<dbReference type="Proteomes" id="UP001334501">
    <property type="component" value="Unassembled WGS sequence"/>
</dbReference>